<comment type="caution">
    <text evidence="1">The sequence shown here is derived from an EMBL/GenBank/DDBJ whole genome shotgun (WGS) entry which is preliminary data.</text>
</comment>
<protein>
    <submittedName>
        <fullName evidence="1">Uncharacterized protein</fullName>
    </submittedName>
</protein>
<evidence type="ECO:0000313" key="1">
    <source>
        <dbReference type="EMBL" id="KAJ7704379.1"/>
    </source>
</evidence>
<dbReference type="EMBL" id="JARKIE010000010">
    <property type="protein sequence ID" value="KAJ7704379.1"/>
    <property type="molecule type" value="Genomic_DNA"/>
</dbReference>
<reference evidence="1" key="1">
    <citation type="submission" date="2023-03" db="EMBL/GenBank/DDBJ databases">
        <title>Massive genome expansion in bonnet fungi (Mycena s.s.) driven by repeated elements and novel gene families across ecological guilds.</title>
        <authorList>
            <consortium name="Lawrence Berkeley National Laboratory"/>
            <person name="Harder C.B."/>
            <person name="Miyauchi S."/>
            <person name="Viragh M."/>
            <person name="Kuo A."/>
            <person name="Thoen E."/>
            <person name="Andreopoulos B."/>
            <person name="Lu D."/>
            <person name="Skrede I."/>
            <person name="Drula E."/>
            <person name="Henrissat B."/>
            <person name="Morin E."/>
            <person name="Kohler A."/>
            <person name="Barry K."/>
            <person name="LaButti K."/>
            <person name="Morin E."/>
            <person name="Salamov A."/>
            <person name="Lipzen A."/>
            <person name="Mereny Z."/>
            <person name="Hegedus B."/>
            <person name="Baldrian P."/>
            <person name="Stursova M."/>
            <person name="Weitz H."/>
            <person name="Taylor A."/>
            <person name="Grigoriev I.V."/>
            <person name="Nagy L.G."/>
            <person name="Martin F."/>
            <person name="Kauserud H."/>
        </authorList>
    </citation>
    <scope>NUCLEOTIDE SEQUENCE</scope>
    <source>
        <strain evidence="1">CBHHK067</strain>
    </source>
</reference>
<sequence length="216" mass="24525">MAQSASSNYTYLERSSLKSLHLSIDGAEDSAFLLATVNHFSTSALTNLRIDYTHGDQICWLFDSTTLSDSSFPSLTSLSFANVGKCPYEQKPEIYSVLRPIPSPPLRRFPILSSLTLINQCFTTHIIEQILGLGPESAPWPLLKTLTLCPQDNDMQAVHRTLQNLERSKRREAQTIPKFRFSPKLFSHFLEPYSNWDEHQVDVEWYDATEVLAALE</sequence>
<accession>A0AAD7M792</accession>
<gene>
    <name evidence="1" type="ORF">B0H17DRAFT_1039467</name>
</gene>
<proteinExistence type="predicted"/>
<evidence type="ECO:0000313" key="2">
    <source>
        <dbReference type="Proteomes" id="UP001221757"/>
    </source>
</evidence>
<dbReference type="Proteomes" id="UP001221757">
    <property type="component" value="Unassembled WGS sequence"/>
</dbReference>
<dbReference type="AlphaFoldDB" id="A0AAD7M792"/>
<name>A0AAD7M792_MYCRO</name>
<organism evidence="1 2">
    <name type="scientific">Mycena rosella</name>
    <name type="common">Pink bonnet</name>
    <name type="synonym">Agaricus rosellus</name>
    <dbReference type="NCBI Taxonomy" id="1033263"/>
    <lineage>
        <taxon>Eukaryota</taxon>
        <taxon>Fungi</taxon>
        <taxon>Dikarya</taxon>
        <taxon>Basidiomycota</taxon>
        <taxon>Agaricomycotina</taxon>
        <taxon>Agaricomycetes</taxon>
        <taxon>Agaricomycetidae</taxon>
        <taxon>Agaricales</taxon>
        <taxon>Marasmiineae</taxon>
        <taxon>Mycenaceae</taxon>
        <taxon>Mycena</taxon>
    </lineage>
</organism>
<keyword evidence="2" id="KW-1185">Reference proteome</keyword>